<feature type="repeat" description="TPR" evidence="1">
    <location>
        <begin position="812"/>
        <end position="845"/>
    </location>
</feature>
<dbReference type="Gene3D" id="3.40.50.300">
    <property type="entry name" value="P-loop containing nucleotide triphosphate hydrolases"/>
    <property type="match status" value="1"/>
</dbReference>
<evidence type="ECO:0000259" key="3">
    <source>
        <dbReference type="Pfam" id="PF00931"/>
    </source>
</evidence>
<feature type="domain" description="DUF7779" evidence="5">
    <location>
        <begin position="513"/>
        <end position="610"/>
    </location>
</feature>
<keyword evidence="1" id="KW-0802">TPR repeat</keyword>
<dbReference type="Pfam" id="PF25000">
    <property type="entry name" value="DUF7779"/>
    <property type="match status" value="1"/>
</dbReference>
<evidence type="ECO:0008006" key="8">
    <source>
        <dbReference type="Google" id="ProtNLM"/>
    </source>
</evidence>
<dbReference type="Pfam" id="PF13181">
    <property type="entry name" value="TPR_8"/>
    <property type="match status" value="1"/>
</dbReference>
<dbReference type="PROSITE" id="PS50005">
    <property type="entry name" value="TPR"/>
    <property type="match status" value="1"/>
</dbReference>
<dbReference type="InterPro" id="IPR056125">
    <property type="entry name" value="DUF7708"/>
</dbReference>
<evidence type="ECO:0000259" key="4">
    <source>
        <dbReference type="Pfam" id="PF24809"/>
    </source>
</evidence>
<comment type="caution">
    <text evidence="6">The sequence shown here is derived from an EMBL/GenBank/DDBJ whole genome shotgun (WGS) entry which is preliminary data.</text>
</comment>
<sequence length="991" mass="113744">MSKPSTPPTSNRIVPPTQAPKETGADVWAHALKHAEANLSSKDIKRLKSIPNYEVFEVTFLPQVEAFRDQSTTYKLLKRLEQPFNHLQSLSTAIGALTQYQGTPACLIWGSLLIIIETCIKFTNTLQRMVDMFVRMTKVMPRFDLYVDLFSSEIHLKHAVRDLYEDYVGFSVSTLRYLRKQPWRMWIAFFWRPVQSEFENALQKIQQNSLEAERWAAAASYSAQQNREEEAVRRHEEIIGVFPKVVIQGKATREIRSFPVPRNPKFFGRRDVIAAVREHLGPRKVDKAQDQLRSYTIHGFGGIGKTQTATEYLYQSLSLYQSIFWFRAEDARILRQELADAAMKVGVVPEGQMPDVASSIALFQSWLFETNQKWLIVFDNVDEWDKIKDLWPIGNHGSILLTTRNSELANFTTGYTHLEPYNKTDGHRFLESLLKDSDSAVRVGADALAEEIDGYPLALSHVAGYIVTHHTTCRDFLDLFRDLKFARNVTRGSISLSSLPQYEFTLEDVWTMSLKNISPRASEILSVTAFLNPDGIQQDIIESIGESGDVVNENTENQTERERARKWHQHLTGTVLRSLTQHTLLNKGGSRQFTIHRLLQRHLLYHLQDNRENLQRYFSMASDLIRRQFPAQHVAEPLTPFWAQCQEILPHVSRLQTVYTETGIDVEGEAFASLLGDAAYYQWEKGLLKEALELCYIARGILDRTADEASVHKADVLNVIGAIYIESGAAHINEGTDIMLRVLQIRRNKLGKSTSSDPEYEEDYICVSNALSNLSCCWIGLREWDKAYQAVEEAIQMFTQYCSEESHPYGFAERYANLGQAYAGQGNLEKGIEYAQKATELQRRFFGQTDVRSCVFESYWGNFLIQDGRIPEALARHKAALDIRVEKLGPGSNDVAKSLYFVAHCHYLLGEYDLSEQMLQEAQNIYSRMYWTENRTARALFLKSLIYMKKGKESEAKVFRQEAEQLRRVLIAVEPHEDDTLELYDQMVFYH</sequence>
<organism evidence="6 7">
    <name type="scientific">Neonectria magnoliae</name>
    <dbReference type="NCBI Taxonomy" id="2732573"/>
    <lineage>
        <taxon>Eukaryota</taxon>
        <taxon>Fungi</taxon>
        <taxon>Dikarya</taxon>
        <taxon>Ascomycota</taxon>
        <taxon>Pezizomycotina</taxon>
        <taxon>Sordariomycetes</taxon>
        <taxon>Hypocreomycetidae</taxon>
        <taxon>Hypocreales</taxon>
        <taxon>Nectriaceae</taxon>
        <taxon>Neonectria</taxon>
    </lineage>
</organism>
<keyword evidence="7" id="KW-1185">Reference proteome</keyword>
<feature type="region of interest" description="Disordered" evidence="2">
    <location>
        <begin position="1"/>
        <end position="20"/>
    </location>
</feature>
<dbReference type="PANTHER" id="PTHR35205">
    <property type="entry name" value="NB-ARC AND TPR DOMAIN PROTEIN"/>
    <property type="match status" value="1"/>
</dbReference>
<dbReference type="SUPFAM" id="SSF52540">
    <property type="entry name" value="P-loop containing nucleoside triphosphate hydrolases"/>
    <property type="match status" value="1"/>
</dbReference>
<reference evidence="6 7" key="1">
    <citation type="journal article" date="2025" name="Microbiol. Resour. Announc.">
        <title>Draft genome sequences for Neonectria magnoliae and Neonectria punicea, canker pathogens of Liriodendron tulipifera and Acer saccharum in West Virginia.</title>
        <authorList>
            <person name="Petronek H.M."/>
            <person name="Kasson M.T."/>
            <person name="Metheny A.M."/>
            <person name="Stauder C.M."/>
            <person name="Lovett B."/>
            <person name="Lynch S.C."/>
            <person name="Garnas J.R."/>
            <person name="Kasson L.R."/>
            <person name="Stajich J.E."/>
        </authorList>
    </citation>
    <scope>NUCLEOTIDE SEQUENCE [LARGE SCALE GENOMIC DNA]</scope>
    <source>
        <strain evidence="6 7">NRRL 64651</strain>
    </source>
</reference>
<evidence type="ECO:0000313" key="6">
    <source>
        <dbReference type="EMBL" id="KAK7422005.1"/>
    </source>
</evidence>
<dbReference type="Pfam" id="PF13424">
    <property type="entry name" value="TPR_12"/>
    <property type="match status" value="1"/>
</dbReference>
<dbReference type="Proteomes" id="UP001498421">
    <property type="component" value="Unassembled WGS sequence"/>
</dbReference>
<dbReference type="SUPFAM" id="SSF48452">
    <property type="entry name" value="TPR-like"/>
    <property type="match status" value="2"/>
</dbReference>
<evidence type="ECO:0000256" key="1">
    <source>
        <dbReference type="PROSITE-ProRule" id="PRU00339"/>
    </source>
</evidence>
<dbReference type="InterPro" id="IPR002182">
    <property type="entry name" value="NB-ARC"/>
</dbReference>
<evidence type="ECO:0000259" key="5">
    <source>
        <dbReference type="Pfam" id="PF25000"/>
    </source>
</evidence>
<gene>
    <name evidence="6" type="ORF">QQZ08_009726</name>
</gene>
<dbReference type="InterPro" id="IPR011990">
    <property type="entry name" value="TPR-like_helical_dom_sf"/>
</dbReference>
<feature type="domain" description="DUF7708" evidence="4">
    <location>
        <begin position="90"/>
        <end position="220"/>
    </location>
</feature>
<evidence type="ECO:0000313" key="7">
    <source>
        <dbReference type="Proteomes" id="UP001498421"/>
    </source>
</evidence>
<dbReference type="Gene3D" id="1.25.40.10">
    <property type="entry name" value="Tetratricopeptide repeat domain"/>
    <property type="match status" value="2"/>
</dbReference>
<protein>
    <recommendedName>
        <fullName evidence="8">NB-ARC domain-containing protein</fullName>
    </recommendedName>
</protein>
<dbReference type="InterPro" id="IPR056681">
    <property type="entry name" value="DUF7779"/>
</dbReference>
<evidence type="ECO:0000256" key="2">
    <source>
        <dbReference type="SAM" id="MobiDB-lite"/>
    </source>
</evidence>
<dbReference type="SMART" id="SM00028">
    <property type="entry name" value="TPR"/>
    <property type="match status" value="5"/>
</dbReference>
<name>A0ABR1HLC6_9HYPO</name>
<dbReference type="PANTHER" id="PTHR35205:SF1">
    <property type="entry name" value="ZU5 DOMAIN-CONTAINING PROTEIN"/>
    <property type="match status" value="1"/>
</dbReference>
<accession>A0ABR1HLC6</accession>
<dbReference type="InterPro" id="IPR027417">
    <property type="entry name" value="P-loop_NTPase"/>
</dbReference>
<feature type="domain" description="NB-ARC" evidence="3">
    <location>
        <begin position="291"/>
        <end position="414"/>
    </location>
</feature>
<dbReference type="EMBL" id="JAZAVK010000114">
    <property type="protein sequence ID" value="KAK7422005.1"/>
    <property type="molecule type" value="Genomic_DNA"/>
</dbReference>
<proteinExistence type="predicted"/>
<dbReference type="Pfam" id="PF24809">
    <property type="entry name" value="DUF7708"/>
    <property type="match status" value="1"/>
</dbReference>
<dbReference type="Pfam" id="PF00931">
    <property type="entry name" value="NB-ARC"/>
    <property type="match status" value="1"/>
</dbReference>
<dbReference type="InterPro" id="IPR019734">
    <property type="entry name" value="TPR_rpt"/>
</dbReference>